<feature type="region of interest" description="Disordered" evidence="1">
    <location>
        <begin position="143"/>
        <end position="168"/>
    </location>
</feature>
<feature type="compositionally biased region" description="Polar residues" evidence="1">
    <location>
        <begin position="72"/>
        <end position="82"/>
    </location>
</feature>
<dbReference type="EMBL" id="CABVLU010000001">
    <property type="protein sequence ID" value="VVT46642.1"/>
    <property type="molecule type" value="Genomic_DNA"/>
</dbReference>
<feature type="region of interest" description="Disordered" evidence="1">
    <location>
        <begin position="46"/>
        <end position="104"/>
    </location>
</feature>
<evidence type="ECO:0000256" key="1">
    <source>
        <dbReference type="SAM" id="MobiDB-lite"/>
    </source>
</evidence>
<feature type="compositionally biased region" description="Polar residues" evidence="1">
    <location>
        <begin position="90"/>
        <end position="104"/>
    </location>
</feature>
<feature type="compositionally biased region" description="Low complexity" evidence="1">
    <location>
        <begin position="46"/>
        <end position="63"/>
    </location>
</feature>
<gene>
    <name evidence="2" type="ORF">SAPINGB_P001315</name>
</gene>
<proteinExistence type="predicted"/>
<name>A0A5E8B540_9ASCO</name>
<feature type="compositionally biased region" description="Acidic residues" evidence="1">
    <location>
        <begin position="153"/>
        <end position="167"/>
    </location>
</feature>
<organism evidence="2 3">
    <name type="scientific">Magnusiomyces paraingens</name>
    <dbReference type="NCBI Taxonomy" id="2606893"/>
    <lineage>
        <taxon>Eukaryota</taxon>
        <taxon>Fungi</taxon>
        <taxon>Dikarya</taxon>
        <taxon>Ascomycota</taxon>
        <taxon>Saccharomycotina</taxon>
        <taxon>Dipodascomycetes</taxon>
        <taxon>Dipodascales</taxon>
        <taxon>Dipodascaceae</taxon>
        <taxon>Magnusiomyces</taxon>
    </lineage>
</organism>
<protein>
    <submittedName>
        <fullName evidence="2">Uncharacterized protein</fullName>
    </submittedName>
</protein>
<dbReference type="Proteomes" id="UP000398389">
    <property type="component" value="Unassembled WGS sequence"/>
</dbReference>
<feature type="compositionally biased region" description="Low complexity" evidence="1">
    <location>
        <begin position="143"/>
        <end position="152"/>
    </location>
</feature>
<evidence type="ECO:0000313" key="2">
    <source>
        <dbReference type="EMBL" id="VVT46642.1"/>
    </source>
</evidence>
<evidence type="ECO:0000313" key="3">
    <source>
        <dbReference type="Proteomes" id="UP000398389"/>
    </source>
</evidence>
<reference evidence="2 3" key="1">
    <citation type="submission" date="2019-09" db="EMBL/GenBank/DDBJ databases">
        <authorList>
            <person name="Brejova B."/>
        </authorList>
    </citation>
    <scope>NUCLEOTIDE SEQUENCE [LARGE SCALE GENOMIC DNA]</scope>
</reference>
<keyword evidence="3" id="KW-1185">Reference proteome</keyword>
<dbReference type="GeneID" id="43580138"/>
<accession>A0A5E8B540</accession>
<dbReference type="AlphaFoldDB" id="A0A5E8B540"/>
<dbReference type="RefSeq" id="XP_031851929.1">
    <property type="nucleotide sequence ID" value="XM_031996038.1"/>
</dbReference>
<sequence length="487" mass="54525">MNQESKFPPPTIHQTVYVSGCAVYNQANYGPVYLCSESHCFATSAAPTPAPSSSSSFSSSSSKSSKDYENMKNPTPANQQTPIHPDINKHTPSQTTPEQALSVSSELRRKVVNFNTDSGSIHLVPNSKNSRISKAITGLSTSVISSRSSSVSNDEEEEHDDDDDDFTEISSNTLQESSISHSEENLLLLYTKPNNTPISTHDRTTMNQFVKNVTPKALEALAMCHTVAIITNSSSKNTNNDSTQDPRASPFPIYDLDDHTDPEPDLALDWLNCNLFSIDAPKHSIPAVSCLTPEQRRRVISLIKARIVAPNILVNNSSTPSSAIFRGGHAFVTETIRFFASYLNQIPGLDTDYETISPFLSVIQEDKQSSIYEYYTVFLRDSLTADEDNLSQISPSYHHQCVRAWILAELRSRLELRARPTEVFLRVWRQMAHTNRVALSTGIFPRIALYWKSDPDPSRNKYRLSKTQQRADYRTAFELMENVLEVF</sequence>